<keyword evidence="5" id="KW-0138">CF(0)</keyword>
<keyword evidence="9 11" id="KW-0496">Mitochondrion</keyword>
<evidence type="ECO:0000256" key="11">
    <source>
        <dbReference type="PIRNR" id="PIRNR005514"/>
    </source>
</evidence>
<dbReference type="AlphaFoldDB" id="A0A177WZI0"/>
<reference evidence="12 13" key="1">
    <citation type="submission" date="2006-10" db="EMBL/GenBank/DDBJ databases">
        <title>The Genome Sequence of Batrachochytrium dendrobatidis JEL423.</title>
        <authorList>
            <consortium name="The Broad Institute Genome Sequencing Platform"/>
            <person name="Birren B."/>
            <person name="Lander E."/>
            <person name="Galagan J."/>
            <person name="Cuomo C."/>
            <person name="Devon K."/>
            <person name="Jaffe D."/>
            <person name="Butler J."/>
            <person name="Alvarez P."/>
            <person name="Gnerre S."/>
            <person name="Grabherr M."/>
            <person name="Kleber M."/>
            <person name="Mauceli E."/>
            <person name="Brockman W."/>
            <person name="Young S."/>
            <person name="LaButti K."/>
            <person name="Sykes S."/>
            <person name="DeCaprio D."/>
            <person name="Crawford M."/>
            <person name="Koehrsen M."/>
            <person name="Engels R."/>
            <person name="Montgomery P."/>
            <person name="Pearson M."/>
            <person name="Howarth C."/>
            <person name="Larson L."/>
            <person name="White J."/>
            <person name="O'Leary S."/>
            <person name="Kodira C."/>
            <person name="Zeng Q."/>
            <person name="Yandava C."/>
            <person name="Alvarado L."/>
            <person name="Longcore J."/>
            <person name="James T."/>
        </authorList>
    </citation>
    <scope>NUCLEOTIDE SEQUENCE [LARGE SCALE GENOMIC DNA]</scope>
    <source>
        <strain evidence="12 13">JEL423</strain>
    </source>
</reference>
<sequence>MSAAVKTAARIDWSALSSKLKPETMASVNGFRRRHSELLKTVSELREHQVTIDFNRYKNVLKNKKVAEEAERAIKAFKPATIDLTEQLLMVSEQEKKAISAAQKTTAKIDAEMAELKTLLTNIETARPLEQMTVDDVANAYPAVEKTVEKMVKRGQWRVPGYYEKFGEFVVGF</sequence>
<evidence type="ECO:0000256" key="3">
    <source>
        <dbReference type="ARBA" id="ARBA00021688"/>
    </source>
</evidence>
<dbReference type="SUPFAM" id="SSF161065">
    <property type="entry name" value="ATP synthase D chain-like"/>
    <property type="match status" value="1"/>
</dbReference>
<dbReference type="GO" id="GO:0005743">
    <property type="term" value="C:mitochondrial inner membrane"/>
    <property type="evidence" value="ECO:0007669"/>
    <property type="project" value="UniProtKB-SubCell"/>
</dbReference>
<keyword evidence="7 11" id="KW-0999">Mitochondrion inner membrane</keyword>
<evidence type="ECO:0000256" key="4">
    <source>
        <dbReference type="ARBA" id="ARBA00022448"/>
    </source>
</evidence>
<dbReference type="GO" id="GO:0015078">
    <property type="term" value="F:proton transmembrane transporter activity"/>
    <property type="evidence" value="ECO:0007669"/>
    <property type="project" value="InterPro"/>
</dbReference>
<organism evidence="12 13">
    <name type="scientific">Batrachochytrium dendrobatidis (strain JEL423)</name>
    <dbReference type="NCBI Taxonomy" id="403673"/>
    <lineage>
        <taxon>Eukaryota</taxon>
        <taxon>Fungi</taxon>
        <taxon>Fungi incertae sedis</taxon>
        <taxon>Chytridiomycota</taxon>
        <taxon>Chytridiomycota incertae sedis</taxon>
        <taxon>Chytridiomycetes</taxon>
        <taxon>Rhizophydiales</taxon>
        <taxon>Rhizophydiales incertae sedis</taxon>
        <taxon>Batrachochytrium</taxon>
    </lineage>
</organism>
<evidence type="ECO:0000256" key="5">
    <source>
        <dbReference type="ARBA" id="ARBA00022547"/>
    </source>
</evidence>
<dbReference type="PANTHER" id="PTHR12700">
    <property type="entry name" value="ATP SYNTHASE SUBUNIT D, MITOCHONDRIAL"/>
    <property type="match status" value="1"/>
</dbReference>
<dbReference type="Pfam" id="PF05873">
    <property type="entry name" value="Mt_ATP-synt_D"/>
    <property type="match status" value="1"/>
</dbReference>
<keyword evidence="4 11" id="KW-0813">Transport</keyword>
<dbReference type="STRING" id="403673.A0A177WZI0"/>
<dbReference type="EMBL" id="DS022314">
    <property type="protein sequence ID" value="OAJ45094.1"/>
    <property type="molecule type" value="Genomic_DNA"/>
</dbReference>
<evidence type="ECO:0000256" key="1">
    <source>
        <dbReference type="ARBA" id="ARBA00004273"/>
    </source>
</evidence>
<dbReference type="PIRSF" id="PIRSF005514">
    <property type="entry name" value="ATPase_F0_D_mt"/>
    <property type="match status" value="1"/>
</dbReference>
<evidence type="ECO:0000256" key="6">
    <source>
        <dbReference type="ARBA" id="ARBA00022781"/>
    </source>
</evidence>
<evidence type="ECO:0000256" key="7">
    <source>
        <dbReference type="ARBA" id="ARBA00022792"/>
    </source>
</evidence>
<dbReference type="OrthoDB" id="35799at2759"/>
<evidence type="ECO:0000313" key="13">
    <source>
        <dbReference type="Proteomes" id="UP000077115"/>
    </source>
</evidence>
<comment type="function">
    <text evidence="11">Mitochondrial membrane ATP synthase (F(1)F(0) ATP synthase or Complex V) produces ATP from ADP in the presence of a proton gradient across the membrane which is generated by electron transport complexes of the respiratory chain. F-type ATPases consist of two structural domains, F(1) - containing the extramembraneous catalytic core, and F(0) - containing the membrane proton channel, linked together by a central stalk and a peripheral stalk. During catalysis, ATP synthesis in the catalytic domain of F(1) is coupled via a rotary mechanism of the central stalk subunits to proton translocation.</text>
</comment>
<gene>
    <name evidence="12" type="ORF">BDEG_28259</name>
</gene>
<evidence type="ECO:0000256" key="9">
    <source>
        <dbReference type="ARBA" id="ARBA00023128"/>
    </source>
</evidence>
<keyword evidence="8 11" id="KW-0406">Ion transport</keyword>
<evidence type="ECO:0000256" key="10">
    <source>
        <dbReference type="ARBA" id="ARBA00023136"/>
    </source>
</evidence>
<evidence type="ECO:0000313" key="12">
    <source>
        <dbReference type="EMBL" id="OAJ45094.1"/>
    </source>
</evidence>
<comment type="similarity">
    <text evidence="2 11">Belongs to the ATPase d subunit family.</text>
</comment>
<protein>
    <recommendedName>
        <fullName evidence="3 11">ATP synthase subunit d, mitochondrial</fullName>
    </recommendedName>
</protein>
<dbReference type="GO" id="GO:0045259">
    <property type="term" value="C:proton-transporting ATP synthase complex"/>
    <property type="evidence" value="ECO:0007669"/>
    <property type="project" value="UniProtKB-KW"/>
</dbReference>
<keyword evidence="10 11" id="KW-0472">Membrane</keyword>
<name>A0A177WZI0_BATDL</name>
<dbReference type="Gene3D" id="6.10.280.70">
    <property type="match status" value="1"/>
</dbReference>
<reference evidence="12 13" key="2">
    <citation type="submission" date="2016-05" db="EMBL/GenBank/DDBJ databases">
        <title>Lineage-specific infection strategies underlie the spectrum of fungal disease in amphibians.</title>
        <authorList>
            <person name="Cuomo C.A."/>
            <person name="Farrer R.A."/>
            <person name="James T."/>
            <person name="Longcore J."/>
            <person name="Birren B."/>
        </authorList>
    </citation>
    <scope>NUCLEOTIDE SEQUENCE [LARGE SCALE GENOMIC DNA]</scope>
    <source>
        <strain evidence="12 13">JEL423</strain>
    </source>
</reference>
<accession>A0A177WZI0</accession>
<dbReference type="Proteomes" id="UP000077115">
    <property type="component" value="Unassembled WGS sequence"/>
</dbReference>
<evidence type="ECO:0000256" key="2">
    <source>
        <dbReference type="ARBA" id="ARBA00006842"/>
    </source>
</evidence>
<dbReference type="GO" id="GO:0015986">
    <property type="term" value="P:proton motive force-driven ATP synthesis"/>
    <property type="evidence" value="ECO:0007669"/>
    <property type="project" value="UniProtKB-UniRule"/>
</dbReference>
<dbReference type="VEuPathDB" id="FungiDB:BDEG_28259"/>
<dbReference type="eggNOG" id="KOG3366">
    <property type="taxonomic scope" value="Eukaryota"/>
</dbReference>
<proteinExistence type="inferred from homology"/>
<dbReference type="InterPro" id="IPR008689">
    <property type="entry name" value="ATP_synth_F0_dsu_mt"/>
</dbReference>
<comment type="subcellular location">
    <subcellularLocation>
        <location evidence="1 11">Mitochondrion inner membrane</location>
    </subcellularLocation>
</comment>
<evidence type="ECO:0000256" key="8">
    <source>
        <dbReference type="ARBA" id="ARBA00023065"/>
    </source>
</evidence>
<dbReference type="InterPro" id="IPR036228">
    <property type="entry name" value="ATP_synth_F0_dsu_sf_mt"/>
</dbReference>
<keyword evidence="6 11" id="KW-0375">Hydrogen ion transport</keyword>